<proteinExistence type="predicted"/>
<dbReference type="GeneID" id="109418789"/>
<dbReference type="RefSeq" id="XP_019548569.3">
    <property type="nucleotide sequence ID" value="XM_019693024.3"/>
</dbReference>
<evidence type="ECO:0000313" key="5">
    <source>
        <dbReference type="Proteomes" id="UP000069940"/>
    </source>
</evidence>
<feature type="compositionally biased region" description="Basic and acidic residues" evidence="2">
    <location>
        <begin position="235"/>
        <end position="247"/>
    </location>
</feature>
<evidence type="ECO:0000256" key="1">
    <source>
        <dbReference type="SAM" id="Coils"/>
    </source>
</evidence>
<feature type="coiled-coil region" evidence="1">
    <location>
        <begin position="513"/>
        <end position="843"/>
    </location>
</feature>
<name>A0ABM1Z7B2_AEDAL</name>
<dbReference type="PANTHER" id="PTHR33689:SF1">
    <property type="entry name" value="FAS-BINDING FACTOR 1"/>
    <property type="match status" value="1"/>
</dbReference>
<dbReference type="Pfam" id="PF21007">
    <property type="entry name" value="FBF1"/>
    <property type="match status" value="1"/>
</dbReference>
<dbReference type="Proteomes" id="UP000069940">
    <property type="component" value="Unassembled WGS sequence"/>
</dbReference>
<organism evidence="4 5">
    <name type="scientific">Aedes albopictus</name>
    <name type="common">Asian tiger mosquito</name>
    <name type="synonym">Stegomyia albopicta</name>
    <dbReference type="NCBI Taxonomy" id="7160"/>
    <lineage>
        <taxon>Eukaryota</taxon>
        <taxon>Metazoa</taxon>
        <taxon>Ecdysozoa</taxon>
        <taxon>Arthropoda</taxon>
        <taxon>Hexapoda</taxon>
        <taxon>Insecta</taxon>
        <taxon>Pterygota</taxon>
        <taxon>Neoptera</taxon>
        <taxon>Endopterygota</taxon>
        <taxon>Diptera</taxon>
        <taxon>Nematocera</taxon>
        <taxon>Culicoidea</taxon>
        <taxon>Culicidae</taxon>
        <taxon>Culicinae</taxon>
        <taxon>Aedini</taxon>
        <taxon>Aedes</taxon>
        <taxon>Stegomyia</taxon>
    </lineage>
</organism>
<keyword evidence="5" id="KW-1185">Reference proteome</keyword>
<dbReference type="EnsemblMetazoa" id="AALFPA23_015730.R22927">
    <property type="protein sequence ID" value="AALFPA23_015730.P22927"/>
    <property type="gene ID" value="AALFPA23_015730"/>
</dbReference>
<evidence type="ECO:0000313" key="4">
    <source>
        <dbReference type="EnsemblMetazoa" id="AALFPA23_015730.P22927"/>
    </source>
</evidence>
<dbReference type="InterPro" id="IPR033561">
    <property type="entry name" value="FBF1"/>
</dbReference>
<dbReference type="PANTHER" id="PTHR33689">
    <property type="entry name" value="FAS-BINDING FACTOR 1"/>
    <property type="match status" value="1"/>
</dbReference>
<sequence>MNFDLDDPLEGLLSDGSNDSLFGNENAKASKKPAATSKPEVKQSKMEGLFGIKSDVPRAEAQKLATSTATATSEKDGHSSLDFTKPTASGQPSSLTSFQTRRTSTPVKKSESVQKKEITFDDSDVLSDLGFDPKKPKGKSNILDDIHGGPIITTSKEITSKQSKAKQSLGVGKEETAGSKSISRQSTETSENLQTESTIMGGYAPSGGGGPRRSARRKSSTALHDPLGLFSMPTEAKKETKSSKKSADWLGLNDDASSSNDPEPIPIPKVEPDVPKQVEVTKPAAPVPQPVALSTPIQITTIVPTIEPVQIPLTAMLKPDIATAAQTMELLNNDTQVALNTMQQQEFQLMVAKQMRSQEQALLEMQQKQQSILQRQESQFNELLHKQIQRHNMLEEVISKQQERINSNIQVMMTQPPQIPPLLIDRANEKRVEEAEDAGNEHENVLNKVELKADLKRLELEKLRLEDLISNITANHEQEITMLEQSYRKQMGFLDESLKIMESRMKTENKNLEEFYKGKLDKLEDEKQQLITEHNEMVQTMEEVHRKMVEKMKLNYEESLENFKSEHKEMINNIRESKMLEFSVLQDNQSYMSMLKSASQYLENASGDLQQLRDTLHEQIEFTQREKNIQLKAREKQLEDQQRIMERTKEATEAEKSRLLNLVEMLEGKLTELTKTASEEHWSHQQKLIKLDSERQAFEKEKEAARERIARDEKRIDELKQLQLEEHSRLMQKIQDEKTLLQEEKAKIETLSRIQKKDQREISRAEIDVAIKVAEDAAKQADVERERLLQLQRQFEAKRRELINQESQLRTKSSELETAINGAKLKELNAENAFKSIKRAEQNLQMKIQLVQRQFREISEREDRLSKDKIELSKERLELQSMRKRLQSTRCSLCKIGERSQEIGDYLTTVNNTESVADDRKIEASFFEMQQHRDHGKLDQFFDGDVGRQLQSFLERNRLDDVGVENGNIAQNIAQNEDGTIDTDLLLLKFDVLKSQNFFDHGGEK</sequence>
<feature type="region of interest" description="Disordered" evidence="2">
    <location>
        <begin position="1"/>
        <end position="271"/>
    </location>
</feature>
<feature type="compositionally biased region" description="Basic and acidic residues" evidence="2">
    <location>
        <begin position="108"/>
        <end position="119"/>
    </location>
</feature>
<protein>
    <recommendedName>
        <fullName evidence="3">Fas-binding factor 1 C-terminal domain-containing protein</fullName>
    </recommendedName>
</protein>
<keyword evidence="1" id="KW-0175">Coiled coil</keyword>
<feature type="compositionally biased region" description="Polar residues" evidence="2">
    <location>
        <begin position="178"/>
        <end position="198"/>
    </location>
</feature>
<reference evidence="4" key="2">
    <citation type="submission" date="2025-05" db="UniProtKB">
        <authorList>
            <consortium name="EnsemblMetazoa"/>
        </authorList>
    </citation>
    <scope>IDENTIFICATION</scope>
    <source>
        <strain evidence="4">Foshan</strain>
    </source>
</reference>
<evidence type="ECO:0000259" key="3">
    <source>
        <dbReference type="Pfam" id="PF21007"/>
    </source>
</evidence>
<feature type="coiled-coil region" evidence="1">
    <location>
        <begin position="432"/>
        <end position="475"/>
    </location>
</feature>
<dbReference type="InterPro" id="IPR049390">
    <property type="entry name" value="FBF1_C"/>
</dbReference>
<feature type="domain" description="Fas-binding factor 1 C-terminal" evidence="3">
    <location>
        <begin position="458"/>
        <end position="900"/>
    </location>
</feature>
<accession>A0ABM1Z7B2</accession>
<feature type="compositionally biased region" description="Polar residues" evidence="2">
    <location>
        <begin position="86"/>
        <end position="107"/>
    </location>
</feature>
<reference evidence="5" key="1">
    <citation type="journal article" date="2015" name="Proc. Natl. Acad. Sci. U.S.A.">
        <title>Genome sequence of the Asian Tiger mosquito, Aedes albopictus, reveals insights into its biology, genetics, and evolution.</title>
        <authorList>
            <person name="Chen X.G."/>
            <person name="Jiang X."/>
            <person name="Gu J."/>
            <person name="Xu M."/>
            <person name="Wu Y."/>
            <person name="Deng Y."/>
            <person name="Zhang C."/>
            <person name="Bonizzoni M."/>
            <person name="Dermauw W."/>
            <person name="Vontas J."/>
            <person name="Armbruster P."/>
            <person name="Huang X."/>
            <person name="Yang Y."/>
            <person name="Zhang H."/>
            <person name="He W."/>
            <person name="Peng H."/>
            <person name="Liu Y."/>
            <person name="Wu K."/>
            <person name="Chen J."/>
            <person name="Lirakis M."/>
            <person name="Topalis P."/>
            <person name="Van Leeuwen T."/>
            <person name="Hall A.B."/>
            <person name="Jiang X."/>
            <person name="Thorpe C."/>
            <person name="Mueller R.L."/>
            <person name="Sun C."/>
            <person name="Waterhouse R.M."/>
            <person name="Yan G."/>
            <person name="Tu Z.J."/>
            <person name="Fang X."/>
            <person name="James A.A."/>
        </authorList>
    </citation>
    <scope>NUCLEOTIDE SEQUENCE [LARGE SCALE GENOMIC DNA]</scope>
    <source>
        <strain evidence="5">Foshan</strain>
    </source>
</reference>
<feature type="compositionally biased region" description="Polar residues" evidence="2">
    <location>
        <begin position="152"/>
        <end position="166"/>
    </location>
</feature>
<evidence type="ECO:0000256" key="2">
    <source>
        <dbReference type="SAM" id="MobiDB-lite"/>
    </source>
</evidence>